<dbReference type="PANTHER" id="PTHR10491:SF4">
    <property type="entry name" value="METHIONINE ADENOSYLTRANSFERASE 2 SUBUNIT BETA"/>
    <property type="match status" value="1"/>
</dbReference>
<keyword evidence="2" id="KW-0521">NADP</keyword>
<keyword evidence="2 4" id="KW-0560">Oxidoreductase</keyword>
<evidence type="ECO:0000259" key="3">
    <source>
        <dbReference type="Pfam" id="PF04321"/>
    </source>
</evidence>
<dbReference type="AlphaFoldDB" id="E3CVM2"/>
<accession>E3CVM2</accession>
<dbReference type="GO" id="GO:0008831">
    <property type="term" value="F:dTDP-4-dehydrorhamnose reductase activity"/>
    <property type="evidence" value="ECO:0007669"/>
    <property type="project" value="UniProtKB-EC"/>
</dbReference>
<evidence type="ECO:0000256" key="2">
    <source>
        <dbReference type="RuleBase" id="RU364082"/>
    </source>
</evidence>
<dbReference type="OrthoDB" id="9803892at2"/>
<dbReference type="Gene3D" id="3.40.50.720">
    <property type="entry name" value="NAD(P)-binding Rossmann-like Domain"/>
    <property type="match status" value="1"/>
</dbReference>
<dbReference type="InterPro" id="IPR005913">
    <property type="entry name" value="dTDP_dehydrorham_reduct"/>
</dbReference>
<keyword evidence="5" id="KW-1185">Reference proteome</keyword>
<dbReference type="GO" id="GO:0019305">
    <property type="term" value="P:dTDP-rhamnose biosynthetic process"/>
    <property type="evidence" value="ECO:0007669"/>
    <property type="project" value="UniProtKB-UniPathway"/>
</dbReference>
<evidence type="ECO:0000256" key="1">
    <source>
        <dbReference type="ARBA" id="ARBA00010944"/>
    </source>
</evidence>
<sequence>MNRLRVLILGGTGMVGHKMFQVLSSRPHLEVYATARDLHGLEGWFDDEALTRIRPHVDAADFDTVIRALASVQPDVVVNCIGLIKQLPLAEDPLTAITVNAQLPHRISLICRAAKARMIQIGTDCVFDGTRGGYREDDPSDAKDLYGRTKYLGEVTYPHCITLRTSIIGHELKGRLSLVEWFLAQKAPVRGYTRALYSGLTTPELARVVADYVLPHPELNGLYHLSVDPISKYDLLRLLATHYGVSTPIEPFDRVVIDRSLDSTRFRETTGYFPPTWPELVEALHRDYLACGIYALGGDGR</sequence>
<comment type="similarity">
    <text evidence="1 2">Belongs to the dTDP-4-dehydrorhamnose reductase family.</text>
</comment>
<dbReference type="SUPFAM" id="SSF51735">
    <property type="entry name" value="NAD(P)-binding Rossmann-fold domains"/>
    <property type="match status" value="1"/>
</dbReference>
<name>E3CVM2_9BACT</name>
<dbReference type="PANTHER" id="PTHR10491">
    <property type="entry name" value="DTDP-4-DEHYDRORHAMNOSE REDUCTASE"/>
    <property type="match status" value="1"/>
</dbReference>
<dbReference type="EC" id="1.1.1.133" evidence="2"/>
<proteinExistence type="inferred from homology"/>
<gene>
    <name evidence="4" type="ORF">Apau_1797</name>
</gene>
<dbReference type="CDD" id="cd05254">
    <property type="entry name" value="dTDP_HR_like_SDR_e"/>
    <property type="match status" value="1"/>
</dbReference>
<dbReference type="UniPathway" id="UPA00124"/>
<evidence type="ECO:0000313" key="5">
    <source>
        <dbReference type="Proteomes" id="UP000005096"/>
    </source>
</evidence>
<dbReference type="RefSeq" id="WP_006301441.1">
    <property type="nucleotide sequence ID" value="NZ_CM001022.1"/>
</dbReference>
<dbReference type="InterPro" id="IPR036291">
    <property type="entry name" value="NAD(P)-bd_dom_sf"/>
</dbReference>
<dbReference type="GO" id="GO:0005829">
    <property type="term" value="C:cytosol"/>
    <property type="evidence" value="ECO:0007669"/>
    <property type="project" value="TreeGrafter"/>
</dbReference>
<dbReference type="HOGENOM" id="CLU_045518_2_2_0"/>
<reference evidence="4 5" key="1">
    <citation type="journal article" date="2010" name="Stand. Genomic Sci.">
        <title>Non-contiguous finished genome sequence of Aminomonas paucivorans type strain (GLU-3).</title>
        <authorList>
            <person name="Pitluck S."/>
            <person name="Yasawong M."/>
            <person name="Held B."/>
            <person name="Lapidus A."/>
            <person name="Nolan M."/>
            <person name="Copeland A."/>
            <person name="Lucas S."/>
            <person name="Del Rio T.G."/>
            <person name="Tice H."/>
            <person name="Cheng J.F."/>
            <person name="Chertkov O."/>
            <person name="Goodwin L."/>
            <person name="Tapia R."/>
            <person name="Han C."/>
            <person name="Liolios K."/>
            <person name="Ivanova N."/>
            <person name="Mavromatis K."/>
            <person name="Ovchinnikova G."/>
            <person name="Pati A."/>
            <person name="Chen A."/>
            <person name="Palaniappan K."/>
            <person name="Land M."/>
            <person name="Hauser L."/>
            <person name="Chang Y.J."/>
            <person name="Jeffries C.D."/>
            <person name="Pukall R."/>
            <person name="Spring S."/>
            <person name="Rohde M."/>
            <person name="Sikorski J."/>
            <person name="Goker M."/>
            <person name="Woyke T."/>
            <person name="Bristow J."/>
            <person name="Eisen J.A."/>
            <person name="Markowitz V."/>
            <person name="Hugenholtz P."/>
            <person name="Kyrpides N.C."/>
            <person name="Klenk H.P."/>
        </authorList>
    </citation>
    <scope>NUCLEOTIDE SEQUENCE [LARGE SCALE GENOMIC DNA]</scope>
    <source>
        <strain evidence="4 5">DSM 12260</strain>
    </source>
</reference>
<comment type="pathway">
    <text evidence="2">Carbohydrate biosynthesis; dTDP-L-rhamnose biosynthesis.</text>
</comment>
<comment type="function">
    <text evidence="2">Catalyzes the reduction of dTDP-6-deoxy-L-lyxo-4-hexulose to yield dTDP-L-rhamnose.</text>
</comment>
<dbReference type="eggNOG" id="COG1091">
    <property type="taxonomic scope" value="Bacteria"/>
</dbReference>
<dbReference type="InterPro" id="IPR029903">
    <property type="entry name" value="RmlD-like-bd"/>
</dbReference>
<dbReference type="Pfam" id="PF04321">
    <property type="entry name" value="RmlD_sub_bind"/>
    <property type="match status" value="1"/>
</dbReference>
<dbReference type="STRING" id="584708.Apau_1797"/>
<organism evidence="4 5">
    <name type="scientific">Aminomonas paucivorans DSM 12260</name>
    <dbReference type="NCBI Taxonomy" id="584708"/>
    <lineage>
        <taxon>Bacteria</taxon>
        <taxon>Thermotogati</taxon>
        <taxon>Synergistota</taxon>
        <taxon>Synergistia</taxon>
        <taxon>Synergistales</taxon>
        <taxon>Synergistaceae</taxon>
        <taxon>Aminomonas</taxon>
    </lineage>
</organism>
<dbReference type="PaxDb" id="584708-Apau_1797"/>
<evidence type="ECO:0000313" key="4">
    <source>
        <dbReference type="EMBL" id="EFQ24213.1"/>
    </source>
</evidence>
<dbReference type="Proteomes" id="UP000005096">
    <property type="component" value="Chromosome"/>
</dbReference>
<feature type="domain" description="RmlD-like substrate binding" evidence="3">
    <location>
        <begin position="5"/>
        <end position="251"/>
    </location>
</feature>
<dbReference type="EMBL" id="CM001022">
    <property type="protein sequence ID" value="EFQ24213.1"/>
    <property type="molecule type" value="Genomic_DNA"/>
</dbReference>
<protein>
    <recommendedName>
        <fullName evidence="2">dTDP-4-dehydrorhamnose reductase</fullName>
        <ecNumber evidence="2">1.1.1.133</ecNumber>
    </recommendedName>
</protein>